<reference evidence="5" key="1">
    <citation type="journal article" date="2014" name="PLoS Negl. Trop. Dis.">
        <title>An updated insight into the Sialotranscriptome of Triatoma infestans: developmental stage and geographic variations.</title>
        <authorList>
            <person name="Schwarz A."/>
            <person name="Medrano-Mercado N."/>
            <person name="Schaub G.A."/>
            <person name="Struchiner C.J."/>
            <person name="Bargues M.D."/>
            <person name="Levy M.Z."/>
            <person name="Ribeiro J.M."/>
        </authorList>
    </citation>
    <scope>NUCLEOTIDE SEQUENCE</scope>
    <source>
        <strain evidence="5">Chile</strain>
        <tissue evidence="5">Salivary glands</tissue>
    </source>
</reference>
<dbReference type="EMBL" id="GBBI01004520">
    <property type="protein sequence ID" value="JAC14192.1"/>
    <property type="molecule type" value="mRNA"/>
</dbReference>
<feature type="compositionally biased region" description="Polar residues" evidence="1">
    <location>
        <begin position="511"/>
        <end position="521"/>
    </location>
</feature>
<dbReference type="InterPro" id="IPR029058">
    <property type="entry name" value="AB_hydrolase_fold"/>
</dbReference>
<dbReference type="GO" id="GO:0008236">
    <property type="term" value="F:serine-type peptidase activity"/>
    <property type="evidence" value="ECO:0007669"/>
    <property type="project" value="InterPro"/>
</dbReference>
<feature type="region of interest" description="Disordered" evidence="1">
    <location>
        <begin position="502"/>
        <end position="521"/>
    </location>
</feature>
<dbReference type="SUPFAM" id="SSF82171">
    <property type="entry name" value="DPP6 N-terminal domain-like"/>
    <property type="match status" value="1"/>
</dbReference>
<dbReference type="InterPro" id="IPR050278">
    <property type="entry name" value="Serine_Prot_S9B/DPPIV"/>
</dbReference>
<dbReference type="Gene3D" id="2.140.10.30">
    <property type="entry name" value="Dipeptidylpeptidase IV, N-terminal domain"/>
    <property type="match status" value="1"/>
</dbReference>
<evidence type="ECO:0000259" key="3">
    <source>
        <dbReference type="Pfam" id="PF00326"/>
    </source>
</evidence>
<dbReference type="PANTHER" id="PTHR11731:SF187">
    <property type="entry name" value="INACTIVE DIPEPTIDYL PEPTIDASE 10-LIKE PROTEIN"/>
    <property type="match status" value="1"/>
</dbReference>
<feature type="domain" description="Peptidase S9 prolyl oligopeptidase catalytic" evidence="3">
    <location>
        <begin position="682"/>
        <end position="833"/>
    </location>
</feature>
<evidence type="ECO:0000259" key="4">
    <source>
        <dbReference type="Pfam" id="PF00930"/>
    </source>
</evidence>
<evidence type="ECO:0000256" key="2">
    <source>
        <dbReference type="SAM" id="Phobius"/>
    </source>
</evidence>
<dbReference type="PANTHER" id="PTHR11731">
    <property type="entry name" value="PROTEASE FAMILY S9B,C DIPEPTIDYL-PEPTIDASE IV-RELATED"/>
    <property type="match status" value="1"/>
</dbReference>
<dbReference type="Pfam" id="PF00930">
    <property type="entry name" value="DPPIV_N"/>
    <property type="match status" value="1"/>
</dbReference>
<keyword evidence="2" id="KW-1133">Transmembrane helix</keyword>
<accession>A0A023EYJ8</accession>
<dbReference type="Pfam" id="PF00326">
    <property type="entry name" value="Peptidase_S9"/>
    <property type="match status" value="1"/>
</dbReference>
<sequence length="861" mass="97140">GGGGMHAAIERNSWRLPPEDIVQVADPRTKKAQELVLSERGESRNWMSVILSLIVIGGVVSGIITAIYTLGYVDELLYWSGRRMMLGEALGTELKPTRIRPSWVSTTHFLFQADDGGLAVYSTITDNVTRLVSNHTITQLNVKWYQASHDLKYVLLRHNIKQEFRNTFLAHYTVYDVKNDHHIPVRLKGVPKVQQSKVRAAKWCGNTTKIVLVGEDNNIYLLNSPVDQSSDVRLTNSGQAGLIYNGVPDWLYQEDIVPDGRESMWCSEDGTMLLYAAYNDTLVRSFKYPWMDNPNSGGEFPSSSTLPYPTPGTPNPTVFLWLANLTTPNKPHWQLKPPQVFHELASHPEILLPIQSSIFYNKKEYYLTSAGWVNGDNKEVVAVWMNRAQNLSVISTCEAPDWQCVESHAERAVENGWVSIRGHPLFSRDGASFLITSRIQEGDIGKFTQIKQITLSEEQRRISVISHGKYQVTDILAWDYINNIVYYLGIDEEKPGQRHVYTVRNPRKGGRSSTSPLSTSKATTPLCLTCHHHASPYENCTYFTAYLPPPPYTKGVLRYVIECQGPGLPTAAVHSWQNHTLIVPLFSSRPILSQKLSTLALPKQHTIHVQLPHGMGKATAQLLLPPSWREELRDAAFPVLIEVNGKPGHPQVTEKFSIHWGTYMSSQFDVVYVKLDVFDEGSKFVNTRLGGLQIQDYIIVLRHLLERYKYLDKTRIAVWGRGFGGYVTAMVLSSQHHIVKCGIAISPITDWLYYNSAFTERILGLPSENYKEYVEADAVQRSKHIENDALFLIHGLADISVPYVHSVTLAKALTHQGILFRYQSYGDEGHDLNGVLDHLYMSMENYLSSCLSLDKNEQVGL</sequence>
<name>A0A023EYJ8_TRIIF</name>
<dbReference type="GO" id="GO:0006508">
    <property type="term" value="P:proteolysis"/>
    <property type="evidence" value="ECO:0007669"/>
    <property type="project" value="InterPro"/>
</dbReference>
<dbReference type="GO" id="GO:0005886">
    <property type="term" value="C:plasma membrane"/>
    <property type="evidence" value="ECO:0007669"/>
    <property type="project" value="TreeGrafter"/>
</dbReference>
<dbReference type="GO" id="GO:0008239">
    <property type="term" value="F:dipeptidyl-peptidase activity"/>
    <property type="evidence" value="ECO:0007669"/>
    <property type="project" value="TreeGrafter"/>
</dbReference>
<dbReference type="Gene3D" id="3.40.50.1820">
    <property type="entry name" value="alpha/beta hydrolase"/>
    <property type="match status" value="1"/>
</dbReference>
<dbReference type="SUPFAM" id="SSF53474">
    <property type="entry name" value="alpha/beta-Hydrolases"/>
    <property type="match status" value="1"/>
</dbReference>
<feature type="domain" description="Dipeptidylpeptidase IV N-terminal" evidence="4">
    <location>
        <begin position="148"/>
        <end position="530"/>
    </location>
</feature>
<feature type="transmembrane region" description="Helical" evidence="2">
    <location>
        <begin position="46"/>
        <end position="73"/>
    </location>
</feature>
<protein>
    <submittedName>
        <fullName evidence="5">Putative inactive dipeptidyl peptidase 10-like protein</fullName>
    </submittedName>
</protein>
<evidence type="ECO:0000256" key="1">
    <source>
        <dbReference type="SAM" id="MobiDB-lite"/>
    </source>
</evidence>
<dbReference type="AlphaFoldDB" id="A0A023EYJ8"/>
<evidence type="ECO:0000313" key="5">
    <source>
        <dbReference type="EMBL" id="JAC14192.1"/>
    </source>
</evidence>
<feature type="non-terminal residue" evidence="5">
    <location>
        <position position="1"/>
    </location>
</feature>
<dbReference type="InterPro" id="IPR001375">
    <property type="entry name" value="Peptidase_S9_cat"/>
</dbReference>
<keyword evidence="2" id="KW-0472">Membrane</keyword>
<keyword evidence="2" id="KW-0812">Transmembrane</keyword>
<dbReference type="InterPro" id="IPR002469">
    <property type="entry name" value="Peptidase_S9B_N"/>
</dbReference>
<organism evidence="5">
    <name type="scientific">Triatoma infestans</name>
    <name type="common">Assassin bug</name>
    <dbReference type="NCBI Taxonomy" id="30076"/>
    <lineage>
        <taxon>Eukaryota</taxon>
        <taxon>Metazoa</taxon>
        <taxon>Ecdysozoa</taxon>
        <taxon>Arthropoda</taxon>
        <taxon>Hexapoda</taxon>
        <taxon>Insecta</taxon>
        <taxon>Pterygota</taxon>
        <taxon>Neoptera</taxon>
        <taxon>Paraneoptera</taxon>
        <taxon>Hemiptera</taxon>
        <taxon>Heteroptera</taxon>
        <taxon>Panheteroptera</taxon>
        <taxon>Cimicomorpha</taxon>
        <taxon>Reduviidae</taxon>
        <taxon>Triatominae</taxon>
        <taxon>Triatoma</taxon>
    </lineage>
</organism>
<proteinExistence type="evidence at transcript level"/>